<feature type="domain" description="DUF7580" evidence="2">
    <location>
        <begin position="191"/>
        <end position="548"/>
    </location>
</feature>
<accession>A0A2J6PLZ6</accession>
<dbReference type="EMBL" id="KZ613516">
    <property type="protein sequence ID" value="PMD15082.1"/>
    <property type="molecule type" value="Genomic_DNA"/>
</dbReference>
<feature type="signal peptide" evidence="1">
    <location>
        <begin position="1"/>
        <end position="26"/>
    </location>
</feature>
<evidence type="ECO:0000313" key="3">
    <source>
        <dbReference type="EMBL" id="PMD15082.1"/>
    </source>
</evidence>
<gene>
    <name evidence="3" type="ORF">NA56DRAFT_754317</name>
</gene>
<dbReference type="STRING" id="1745343.A0A2J6PLZ6"/>
<dbReference type="PANTHER" id="PTHR35186:SF4">
    <property type="entry name" value="PRION-INHIBITION AND PROPAGATION HELO DOMAIN-CONTAINING PROTEIN"/>
    <property type="match status" value="1"/>
</dbReference>
<dbReference type="Proteomes" id="UP000235672">
    <property type="component" value="Unassembled WGS sequence"/>
</dbReference>
<name>A0A2J6PLZ6_9HELO</name>
<dbReference type="OrthoDB" id="3565018at2759"/>
<proteinExistence type="predicted"/>
<sequence length="553" mass="62497">MSGFEIIGVILKILPVVITGLQEVDGRTSKILFKYQHVIASFIRDLDMEHAQLRSTLEKMLSGLVNEIELAQLLEDQQHPIWKDTNLENRMKQRLGPEAYRIYIITMSRVANALVGLREDVGFNQGKKTKWHHGMRSRLKKCLEDAKHTALLHEIRVCNRALSRLTDDTLILEPLRISRRAKADTNKWEFIREVATSLHQALESGWLCDCSMPHLAHLRLEKRSDPADSEAKFGVLFSSLSTPRGWQETEIKIMVGSEVKEVGSVLETATSHTRSVSFAPDVILASTINEPRTNSSIPIDDRIWNTKIEDLCRKLKQCKKSGCIGFLDDAHHKHYIQVIPSTMAGEDMVSLAEILGSNGQTAQTPNEVELGLREKYELAVVLAMSVLQLHATPWLDECWSNKDVYFVRKRSESSPAPCAYIQKSFDPPQVRAMSNPELTPVISRPSVRNETIFALGVCLIELSLGRTLASFQEEADLGPDGKRTILTDWMIANRVLKERIVVSEGDRYSKTVHRCINCVFEPLDPSLESADFRQAFYDNAVVPLKDILVDFVK</sequence>
<evidence type="ECO:0000259" key="2">
    <source>
        <dbReference type="Pfam" id="PF24476"/>
    </source>
</evidence>
<dbReference type="PANTHER" id="PTHR35186">
    <property type="entry name" value="ANK_REP_REGION DOMAIN-CONTAINING PROTEIN"/>
    <property type="match status" value="1"/>
</dbReference>
<keyword evidence="4" id="KW-1185">Reference proteome</keyword>
<keyword evidence="1" id="KW-0732">Signal</keyword>
<dbReference type="InterPro" id="IPR056002">
    <property type="entry name" value="DUF7580"/>
</dbReference>
<evidence type="ECO:0000256" key="1">
    <source>
        <dbReference type="SAM" id="SignalP"/>
    </source>
</evidence>
<feature type="chain" id="PRO_5014370042" description="DUF7580 domain-containing protein" evidence="1">
    <location>
        <begin position="27"/>
        <end position="553"/>
    </location>
</feature>
<dbReference type="Pfam" id="PF24476">
    <property type="entry name" value="DUF7580"/>
    <property type="match status" value="1"/>
</dbReference>
<organism evidence="3 4">
    <name type="scientific">Hyaloscypha hepaticicola</name>
    <dbReference type="NCBI Taxonomy" id="2082293"/>
    <lineage>
        <taxon>Eukaryota</taxon>
        <taxon>Fungi</taxon>
        <taxon>Dikarya</taxon>
        <taxon>Ascomycota</taxon>
        <taxon>Pezizomycotina</taxon>
        <taxon>Leotiomycetes</taxon>
        <taxon>Helotiales</taxon>
        <taxon>Hyaloscyphaceae</taxon>
        <taxon>Hyaloscypha</taxon>
    </lineage>
</organism>
<reference evidence="3 4" key="1">
    <citation type="submission" date="2016-05" db="EMBL/GenBank/DDBJ databases">
        <title>A degradative enzymes factory behind the ericoid mycorrhizal symbiosis.</title>
        <authorList>
            <consortium name="DOE Joint Genome Institute"/>
            <person name="Martino E."/>
            <person name="Morin E."/>
            <person name="Grelet G."/>
            <person name="Kuo A."/>
            <person name="Kohler A."/>
            <person name="Daghino S."/>
            <person name="Barry K."/>
            <person name="Choi C."/>
            <person name="Cichocki N."/>
            <person name="Clum A."/>
            <person name="Copeland A."/>
            <person name="Hainaut M."/>
            <person name="Haridas S."/>
            <person name="Labutti K."/>
            <person name="Lindquist E."/>
            <person name="Lipzen A."/>
            <person name="Khouja H.-R."/>
            <person name="Murat C."/>
            <person name="Ohm R."/>
            <person name="Olson A."/>
            <person name="Spatafora J."/>
            <person name="Veneault-Fourrey C."/>
            <person name="Henrissat B."/>
            <person name="Grigoriev I."/>
            <person name="Martin F."/>
            <person name="Perotto S."/>
        </authorList>
    </citation>
    <scope>NUCLEOTIDE SEQUENCE [LARGE SCALE GENOMIC DNA]</scope>
    <source>
        <strain evidence="3 4">UAMH 7357</strain>
    </source>
</reference>
<dbReference type="AlphaFoldDB" id="A0A2J6PLZ6"/>
<evidence type="ECO:0000313" key="4">
    <source>
        <dbReference type="Proteomes" id="UP000235672"/>
    </source>
</evidence>
<protein>
    <recommendedName>
        <fullName evidence="2">DUF7580 domain-containing protein</fullName>
    </recommendedName>
</protein>